<dbReference type="Proteomes" id="UP000295703">
    <property type="component" value="Unassembled WGS sequence"/>
</dbReference>
<sequence length="82" mass="8613">MKYTSILTLGLMQTAPAFAGLLCVMSNNYPNPAASICKAAGGSPSPQYGPACCFRDEAKSRSSYEGGCKDNGGVDVQYTYIC</sequence>
<feature type="chain" id="PRO_5020197395" description="Secreted protein" evidence="1">
    <location>
        <begin position="20"/>
        <end position="82"/>
    </location>
</feature>
<evidence type="ECO:0000313" key="3">
    <source>
        <dbReference type="Proteomes" id="UP000295703"/>
    </source>
</evidence>
<keyword evidence="1" id="KW-0732">Signal</keyword>
<name>A0A4R8RLS3_COLTR</name>
<reference evidence="2 3" key="1">
    <citation type="submission" date="2018-12" db="EMBL/GenBank/DDBJ databases">
        <title>Genome sequence and assembly of Colletotrichum trifolii.</title>
        <authorList>
            <person name="Gan P."/>
            <person name="Shirasu K."/>
        </authorList>
    </citation>
    <scope>NUCLEOTIDE SEQUENCE [LARGE SCALE GENOMIC DNA]</scope>
    <source>
        <strain evidence="2 3">543-2</strain>
    </source>
</reference>
<evidence type="ECO:0008006" key="4">
    <source>
        <dbReference type="Google" id="ProtNLM"/>
    </source>
</evidence>
<evidence type="ECO:0000256" key="1">
    <source>
        <dbReference type="SAM" id="SignalP"/>
    </source>
</evidence>
<feature type="signal peptide" evidence="1">
    <location>
        <begin position="1"/>
        <end position="19"/>
    </location>
</feature>
<dbReference type="AlphaFoldDB" id="A0A4R8RLS3"/>
<comment type="caution">
    <text evidence="2">The sequence shown here is derived from an EMBL/GenBank/DDBJ whole genome shotgun (WGS) entry which is preliminary data.</text>
</comment>
<protein>
    <recommendedName>
        <fullName evidence="4">Secreted protein</fullName>
    </recommendedName>
</protein>
<keyword evidence="3" id="KW-1185">Reference proteome</keyword>
<proteinExistence type="predicted"/>
<dbReference type="EMBL" id="RYZW01000025">
    <property type="protein sequence ID" value="TDZ61990.1"/>
    <property type="molecule type" value="Genomic_DNA"/>
</dbReference>
<accession>A0A4R8RLS3</accession>
<gene>
    <name evidence="2" type="ORF">CTRI78_v003890</name>
</gene>
<organism evidence="2 3">
    <name type="scientific">Colletotrichum trifolii</name>
    <dbReference type="NCBI Taxonomy" id="5466"/>
    <lineage>
        <taxon>Eukaryota</taxon>
        <taxon>Fungi</taxon>
        <taxon>Dikarya</taxon>
        <taxon>Ascomycota</taxon>
        <taxon>Pezizomycotina</taxon>
        <taxon>Sordariomycetes</taxon>
        <taxon>Hypocreomycetidae</taxon>
        <taxon>Glomerellales</taxon>
        <taxon>Glomerellaceae</taxon>
        <taxon>Colletotrichum</taxon>
        <taxon>Colletotrichum orbiculare species complex</taxon>
    </lineage>
</organism>
<evidence type="ECO:0000313" key="2">
    <source>
        <dbReference type="EMBL" id="TDZ61990.1"/>
    </source>
</evidence>